<dbReference type="PANTHER" id="PTHR43303">
    <property type="entry name" value="NADPH DEHYDROGENASE C23G7.10C-RELATED"/>
    <property type="match status" value="1"/>
</dbReference>
<name>A0A6S6VH73_9PLEO</name>
<dbReference type="InterPro" id="IPR001155">
    <property type="entry name" value="OxRdtase_FMN_N"/>
</dbReference>
<dbReference type="GO" id="GO:0050661">
    <property type="term" value="F:NADP binding"/>
    <property type="evidence" value="ECO:0007669"/>
    <property type="project" value="InterPro"/>
</dbReference>
<dbReference type="GO" id="GO:0010181">
    <property type="term" value="F:FMN binding"/>
    <property type="evidence" value="ECO:0007669"/>
    <property type="project" value="InterPro"/>
</dbReference>
<dbReference type="PANTHER" id="PTHR43303:SF2">
    <property type="entry name" value="INDOLEAMINE 2,3-DIOXYGENASE PYRROLE 2,3-DIOXYGENASE (AFU_ORTHOLOGUE AFUA_5G01450"/>
    <property type="match status" value="1"/>
</dbReference>
<evidence type="ECO:0000313" key="3">
    <source>
        <dbReference type="Proteomes" id="UP000472372"/>
    </source>
</evidence>
<sequence length="465" mass="50701">MPSPAYNHGVPHLPYYTPQHLTSPGTPAPNIPRNDIPTLFTPLTIRATTLRNRIIVAPMCQYSTASSGPTTGALTDYHIATLGHYALKGAALIFIEATGVQANGRISPNCPGLWTDAQIPALARVANFVKSQGALCGIQLAHAGRKASTCAPWVAGATKTQGGKRKVSMKADEGADGWPDNVVGPMGGQEWAWDGRAAEDEESGYWAPRALSLEEIEELVKDWASAAQRAVKAGVDVIEIHAAHGYLIHQFLSPVSNQRTDRYGGSFENRVRVLVEIITAIRAVIPEGMPLYLRISSTDWMEETEKGKQFGSWDVESSIRLAKMLPGLGVDLLDVSSGGNHPDQRINMFDSKDYQIKIAAQIRNAIKQDNQSLFIGAVGLITEAEQARNIVQEDGAPAPKTGNTELAKEAEAAVKVTEGKEPMADVVLVARQFMREPEWVLRVAWQLGLDVAWPNQFLRVRFRKL</sequence>
<dbReference type="CDD" id="cd02932">
    <property type="entry name" value="OYE_YqiM_FMN"/>
    <property type="match status" value="1"/>
</dbReference>
<dbReference type="Proteomes" id="UP000472372">
    <property type="component" value="Chromosome 2"/>
</dbReference>
<accession>A0A6S6VH73</accession>
<proteinExistence type="predicted"/>
<reference evidence="2" key="1">
    <citation type="submission" date="2021-02" db="EMBL/GenBank/DDBJ databases">
        <authorList>
            <person name="Syme A R."/>
            <person name="Syme A R."/>
            <person name="Moolhuijzen P."/>
        </authorList>
    </citation>
    <scope>NUCLEOTIDE SEQUENCE</scope>
    <source>
        <strain evidence="2">W1-1</strain>
    </source>
</reference>
<dbReference type="Gene3D" id="3.20.20.70">
    <property type="entry name" value="Aldolase class I"/>
    <property type="match status" value="1"/>
</dbReference>
<feature type="domain" description="NADH:flavin oxidoreductase/NADH oxidase N-terminal" evidence="1">
    <location>
        <begin position="39"/>
        <end position="396"/>
    </location>
</feature>
<dbReference type="GO" id="GO:0003959">
    <property type="term" value="F:NADPH dehydrogenase activity"/>
    <property type="evidence" value="ECO:0007669"/>
    <property type="project" value="InterPro"/>
</dbReference>
<dbReference type="Pfam" id="PF00724">
    <property type="entry name" value="Oxidored_FMN"/>
    <property type="match status" value="1"/>
</dbReference>
<dbReference type="SUPFAM" id="SSF51395">
    <property type="entry name" value="FMN-linked oxidoreductases"/>
    <property type="match status" value="1"/>
</dbReference>
<dbReference type="InterPro" id="IPR013785">
    <property type="entry name" value="Aldolase_TIM"/>
</dbReference>
<gene>
    <name evidence="2" type="ORF">PTTW11_02397</name>
</gene>
<organism evidence="2 3">
    <name type="scientific">Pyrenophora teres f. teres</name>
    <dbReference type="NCBI Taxonomy" id="97479"/>
    <lineage>
        <taxon>Eukaryota</taxon>
        <taxon>Fungi</taxon>
        <taxon>Dikarya</taxon>
        <taxon>Ascomycota</taxon>
        <taxon>Pezizomycotina</taxon>
        <taxon>Dothideomycetes</taxon>
        <taxon>Pleosporomycetidae</taxon>
        <taxon>Pleosporales</taxon>
        <taxon>Pleosporineae</taxon>
        <taxon>Pleosporaceae</taxon>
        <taxon>Pyrenophora</taxon>
    </lineage>
</organism>
<dbReference type="EMBL" id="HG992978">
    <property type="protein sequence ID" value="CAE7012726.1"/>
    <property type="molecule type" value="Genomic_DNA"/>
</dbReference>
<evidence type="ECO:0000313" key="2">
    <source>
        <dbReference type="EMBL" id="CAE7012726.1"/>
    </source>
</evidence>
<dbReference type="InterPro" id="IPR044152">
    <property type="entry name" value="YqjM-like"/>
</dbReference>
<evidence type="ECO:0000259" key="1">
    <source>
        <dbReference type="Pfam" id="PF00724"/>
    </source>
</evidence>
<protein>
    <submittedName>
        <fullName evidence="2">Old yellow enzyme 5</fullName>
    </submittedName>
</protein>
<dbReference type="AlphaFoldDB" id="A0A6S6VH73"/>